<evidence type="ECO:0000256" key="1">
    <source>
        <dbReference type="SAM" id="SignalP"/>
    </source>
</evidence>
<keyword evidence="4" id="KW-1185">Reference proteome</keyword>
<dbReference type="EMBL" id="CP106679">
    <property type="protein sequence ID" value="UXP30710.1"/>
    <property type="molecule type" value="Genomic_DNA"/>
</dbReference>
<name>A0ABY6CJK8_9BACT</name>
<proteinExistence type="predicted"/>
<organism evidence="3 4">
    <name type="scientific">Reichenbachiella agarivorans</name>
    <dbReference type="NCBI Taxonomy" id="2979464"/>
    <lineage>
        <taxon>Bacteria</taxon>
        <taxon>Pseudomonadati</taxon>
        <taxon>Bacteroidota</taxon>
        <taxon>Cytophagia</taxon>
        <taxon>Cytophagales</taxon>
        <taxon>Reichenbachiellaceae</taxon>
        <taxon>Reichenbachiella</taxon>
    </lineage>
</organism>
<feature type="domain" description="Outer membrane protein beta-barrel" evidence="2">
    <location>
        <begin position="22"/>
        <end position="178"/>
    </location>
</feature>
<dbReference type="RefSeq" id="WP_262308156.1">
    <property type="nucleotide sequence ID" value="NZ_CP106679.1"/>
</dbReference>
<dbReference type="InterPro" id="IPR025665">
    <property type="entry name" value="Beta-barrel_OMP_2"/>
</dbReference>
<sequence length="206" mass="22765">MKKKITAIAIVLIGLTALSASAQDVETGVKGGVNFSNFIQDDIDDQNMRVGWHVGFYSKMEFAKQLFIMPELAFSTKGTNIEYSAFGASGESKLNLYYIDLPVMVGVELTDFLDIYAGPYLSYLIDSNVKTTGDFGEDDTEIDRDNLESFDYGLAGGVGFNFDHVTIGARYNYGLAQIARSDAADFLLEDSRNSVGQIYLTYRLSR</sequence>
<keyword evidence="1" id="KW-0732">Signal</keyword>
<evidence type="ECO:0000313" key="3">
    <source>
        <dbReference type="EMBL" id="UXP30710.1"/>
    </source>
</evidence>
<protein>
    <submittedName>
        <fullName evidence="3">PorT family protein</fullName>
    </submittedName>
</protein>
<reference evidence="3" key="1">
    <citation type="submission" date="2022-09" db="EMBL/GenBank/DDBJ databases">
        <title>Comparative genomics and taxonomic characterization of three novel marine species of genus Reichenbachiella exhibiting antioxidant and polysaccharide degradation activities.</title>
        <authorList>
            <person name="Muhammad N."/>
            <person name="Lee Y.-J."/>
            <person name="Ko J."/>
            <person name="Kim S.-G."/>
        </authorList>
    </citation>
    <scope>NUCLEOTIDE SEQUENCE</scope>
    <source>
        <strain evidence="3">BKB1-1</strain>
    </source>
</reference>
<accession>A0ABY6CJK8</accession>
<evidence type="ECO:0000259" key="2">
    <source>
        <dbReference type="Pfam" id="PF13568"/>
    </source>
</evidence>
<dbReference type="Proteomes" id="UP001065174">
    <property type="component" value="Chromosome"/>
</dbReference>
<gene>
    <name evidence="3" type="ORF">N6H18_10125</name>
</gene>
<dbReference type="Pfam" id="PF13568">
    <property type="entry name" value="OMP_b-brl_2"/>
    <property type="match status" value="1"/>
</dbReference>
<evidence type="ECO:0000313" key="4">
    <source>
        <dbReference type="Proteomes" id="UP001065174"/>
    </source>
</evidence>
<feature type="signal peptide" evidence="1">
    <location>
        <begin position="1"/>
        <end position="22"/>
    </location>
</feature>
<feature type="chain" id="PRO_5046604566" evidence="1">
    <location>
        <begin position="23"/>
        <end position="206"/>
    </location>
</feature>